<evidence type="ECO:0000256" key="7">
    <source>
        <dbReference type="SAM" id="MobiDB-lite"/>
    </source>
</evidence>
<dbReference type="SUPFAM" id="SSF57850">
    <property type="entry name" value="RING/U-box"/>
    <property type="match status" value="2"/>
</dbReference>
<dbReference type="InterPro" id="IPR044066">
    <property type="entry name" value="TRIAD_supradom"/>
</dbReference>
<keyword evidence="10" id="KW-1185">Reference proteome</keyword>
<keyword evidence="4" id="KW-0863">Zinc-finger</keyword>
<feature type="region of interest" description="Disordered" evidence="7">
    <location>
        <begin position="28"/>
        <end position="57"/>
    </location>
</feature>
<dbReference type="Proteomes" id="UP001433268">
    <property type="component" value="Unassembled WGS sequence"/>
</dbReference>
<organism evidence="9 10">
    <name type="scientific">Apiospora hydei</name>
    <dbReference type="NCBI Taxonomy" id="1337664"/>
    <lineage>
        <taxon>Eukaryota</taxon>
        <taxon>Fungi</taxon>
        <taxon>Dikarya</taxon>
        <taxon>Ascomycota</taxon>
        <taxon>Pezizomycotina</taxon>
        <taxon>Sordariomycetes</taxon>
        <taxon>Xylariomycetidae</taxon>
        <taxon>Amphisphaeriales</taxon>
        <taxon>Apiosporaceae</taxon>
        <taxon>Apiospora</taxon>
    </lineage>
</organism>
<protein>
    <submittedName>
        <fullName evidence="9">Zinc finger- C6HC-type</fullName>
    </submittedName>
</protein>
<keyword evidence="6" id="KW-0862">Zinc</keyword>
<dbReference type="InterPro" id="IPR013083">
    <property type="entry name" value="Znf_RING/FYVE/PHD"/>
</dbReference>
<reference evidence="9 10" key="1">
    <citation type="submission" date="2023-01" db="EMBL/GenBank/DDBJ databases">
        <title>Analysis of 21 Apiospora genomes using comparative genomics revels a genus with tremendous synthesis potential of carbohydrate active enzymes and secondary metabolites.</title>
        <authorList>
            <person name="Sorensen T."/>
        </authorList>
    </citation>
    <scope>NUCLEOTIDE SEQUENCE [LARGE SCALE GENOMIC DNA]</scope>
    <source>
        <strain evidence="9 10">CBS 114990</strain>
    </source>
</reference>
<proteinExistence type="predicted"/>
<feature type="compositionally biased region" description="Basic and acidic residues" evidence="7">
    <location>
        <begin position="28"/>
        <end position="46"/>
    </location>
</feature>
<evidence type="ECO:0000256" key="5">
    <source>
        <dbReference type="ARBA" id="ARBA00022786"/>
    </source>
</evidence>
<evidence type="ECO:0000256" key="6">
    <source>
        <dbReference type="ARBA" id="ARBA00022833"/>
    </source>
</evidence>
<gene>
    <name evidence="9" type="ORF">PG997_014449</name>
</gene>
<feature type="compositionally biased region" description="Acidic residues" evidence="7">
    <location>
        <begin position="47"/>
        <end position="57"/>
    </location>
</feature>
<evidence type="ECO:0000259" key="8">
    <source>
        <dbReference type="PROSITE" id="PS51873"/>
    </source>
</evidence>
<sequence>MSTEQGGGESSVEGRSPYIQWSFERTVLEGDEGHIEDRNMEDRPDSPEEECSCGEDDEDHTKRMCCILCTEHSKEFVVLPCTHVWCKKCLRYPFSVAYNGGFGRPPRCCDEIEPTPAILECLGPDIASRYLQARMEHYAAVTAYCHSCLEFVPEPFVVGSGGGGGDQLAACPKCKAFTCVPCGKAWHAGDCAEDADVNMTLKLAKKKGWRQCPKCKTVIEHKEGCNEML</sequence>
<keyword evidence="3" id="KW-0677">Repeat</keyword>
<dbReference type="Gene3D" id="3.30.40.10">
    <property type="entry name" value="Zinc/RING finger domain, C3HC4 (zinc finger)"/>
    <property type="match status" value="1"/>
</dbReference>
<dbReference type="RefSeq" id="XP_066660951.1">
    <property type="nucleotide sequence ID" value="XM_066818763.1"/>
</dbReference>
<keyword evidence="2" id="KW-0479">Metal-binding</keyword>
<dbReference type="EMBL" id="JAQQWN010000010">
    <property type="protein sequence ID" value="KAK8062352.1"/>
    <property type="molecule type" value="Genomic_DNA"/>
</dbReference>
<dbReference type="InterPro" id="IPR031127">
    <property type="entry name" value="E3_UB_ligase_RBR"/>
</dbReference>
<dbReference type="PROSITE" id="PS51873">
    <property type="entry name" value="TRIAD"/>
    <property type="match status" value="1"/>
</dbReference>
<evidence type="ECO:0000256" key="4">
    <source>
        <dbReference type="ARBA" id="ARBA00022771"/>
    </source>
</evidence>
<feature type="domain" description="RING-type" evidence="8">
    <location>
        <begin position="62"/>
        <end position="229"/>
    </location>
</feature>
<evidence type="ECO:0000256" key="1">
    <source>
        <dbReference type="ARBA" id="ARBA00022679"/>
    </source>
</evidence>
<keyword evidence="5" id="KW-0833">Ubl conjugation pathway</keyword>
<dbReference type="GeneID" id="92051823"/>
<accession>A0ABR1UTX3</accession>
<evidence type="ECO:0000256" key="3">
    <source>
        <dbReference type="ARBA" id="ARBA00022737"/>
    </source>
</evidence>
<dbReference type="Gene3D" id="1.20.120.1750">
    <property type="match status" value="1"/>
</dbReference>
<comment type="caution">
    <text evidence="9">The sequence shown here is derived from an EMBL/GenBank/DDBJ whole genome shotgun (WGS) entry which is preliminary data.</text>
</comment>
<keyword evidence="1" id="KW-0808">Transferase</keyword>
<dbReference type="PANTHER" id="PTHR11685">
    <property type="entry name" value="RBR FAMILY RING FINGER AND IBR DOMAIN-CONTAINING"/>
    <property type="match status" value="1"/>
</dbReference>
<evidence type="ECO:0000256" key="2">
    <source>
        <dbReference type="ARBA" id="ARBA00022723"/>
    </source>
</evidence>
<evidence type="ECO:0000313" key="9">
    <source>
        <dbReference type="EMBL" id="KAK8062352.1"/>
    </source>
</evidence>
<name>A0ABR1UTX3_9PEZI</name>
<evidence type="ECO:0000313" key="10">
    <source>
        <dbReference type="Proteomes" id="UP001433268"/>
    </source>
</evidence>